<dbReference type="EMBL" id="CAJHUC010002626">
    <property type="protein sequence ID" value="CAD7704088.1"/>
    <property type="molecule type" value="Genomic_DNA"/>
</dbReference>
<evidence type="ECO:0000256" key="1">
    <source>
        <dbReference type="SAM" id="Coils"/>
    </source>
</evidence>
<dbReference type="PANTHER" id="PTHR13371">
    <property type="entry name" value="GLYCINE-, GLUTAMATE-, THIENYLCYCLOHEXYLPIPERIDINE-BINDING PROTEIN"/>
    <property type="match status" value="1"/>
</dbReference>
<organism evidence="4 5">
    <name type="scientific">Ostreobium quekettii</name>
    <dbReference type="NCBI Taxonomy" id="121088"/>
    <lineage>
        <taxon>Eukaryota</taxon>
        <taxon>Viridiplantae</taxon>
        <taxon>Chlorophyta</taxon>
        <taxon>core chlorophytes</taxon>
        <taxon>Ulvophyceae</taxon>
        <taxon>TCBD clade</taxon>
        <taxon>Bryopsidales</taxon>
        <taxon>Ostreobineae</taxon>
        <taxon>Ostreobiaceae</taxon>
        <taxon>Ostreobium</taxon>
    </lineage>
</organism>
<dbReference type="InterPro" id="IPR008979">
    <property type="entry name" value="Galactose-bd-like_sf"/>
</dbReference>
<name>A0A8S1JEE1_9CHLO</name>
<dbReference type="Proteomes" id="UP000708148">
    <property type="component" value="Unassembled WGS sequence"/>
</dbReference>
<proteinExistence type="predicted"/>
<evidence type="ECO:0000313" key="5">
    <source>
        <dbReference type="Proteomes" id="UP000708148"/>
    </source>
</evidence>
<feature type="domain" description="Centrosomal protein CEP104 N-terminal" evidence="3">
    <location>
        <begin position="38"/>
        <end position="156"/>
    </location>
</feature>
<comment type="caution">
    <text evidence="4">The sequence shown here is derived from an EMBL/GenBank/DDBJ whole genome shotgun (WGS) entry which is preliminary data.</text>
</comment>
<gene>
    <name evidence="4" type="ORF">OSTQU699_LOCUS9445</name>
</gene>
<dbReference type="SUPFAM" id="SSF49785">
    <property type="entry name" value="Galactose-binding domain-like"/>
    <property type="match status" value="1"/>
</dbReference>
<reference evidence="4" key="1">
    <citation type="submission" date="2020-12" db="EMBL/GenBank/DDBJ databases">
        <authorList>
            <person name="Iha C."/>
        </authorList>
    </citation>
    <scope>NUCLEOTIDE SEQUENCE</scope>
</reference>
<evidence type="ECO:0000256" key="2">
    <source>
        <dbReference type="SAM" id="MobiDB-lite"/>
    </source>
</evidence>
<keyword evidence="5" id="KW-1185">Reference proteome</keyword>
<accession>A0A8S1JEE1</accession>
<evidence type="ECO:0000259" key="3">
    <source>
        <dbReference type="Pfam" id="PF21038"/>
    </source>
</evidence>
<feature type="region of interest" description="Disordered" evidence="2">
    <location>
        <begin position="303"/>
        <end position="333"/>
    </location>
</feature>
<protein>
    <recommendedName>
        <fullName evidence="3">Centrosomal protein CEP104 N-terminal domain-containing protein</fullName>
    </recommendedName>
</protein>
<evidence type="ECO:0000313" key="4">
    <source>
        <dbReference type="EMBL" id="CAD7704088.1"/>
    </source>
</evidence>
<dbReference type="OrthoDB" id="66599at2759"/>
<dbReference type="GO" id="GO:0005929">
    <property type="term" value="C:cilium"/>
    <property type="evidence" value="ECO:0007669"/>
    <property type="project" value="TreeGrafter"/>
</dbReference>
<feature type="coiled-coil region" evidence="1">
    <location>
        <begin position="228"/>
        <end position="255"/>
    </location>
</feature>
<dbReference type="AlphaFoldDB" id="A0A8S1JEE1"/>
<dbReference type="InterPro" id="IPR052607">
    <property type="entry name" value="CEP104-like"/>
</dbReference>
<sequence>MRPGTLPQKLRYALQYCSGEDPDYPARELLYHSPHTRGWQSPRFCKYPQEVVIRLEGPAQIQQIQVLSHEYKIATKMDIHVGTPVPSEGGAERVEWKRLGYLSFDSNERSGYLARELKSVHVTSRGSLLQFSAHRCHINKLNIYNQVGVIALNVVGEVLPSCNSPPGLLELHQPPRPEPLVSGQAAAAMADLTLDVNVDPITAAKIRDIARQKDQAVAQEDYDAAKRLKGAIERLKALGQKIAALEARKRTAVDREDYDTAKLLKADIDKLRGAGEAAAMGPIVAKGKRTDPEEIFSRALGKKGSGMRRLPSEAGTGGEGLGNRQASEVDPLGAIGKDSPTGAPYHPVGVWLRCQVSNMCSAIGDR</sequence>
<dbReference type="Pfam" id="PF21038">
    <property type="entry name" value="CEP104_N"/>
    <property type="match status" value="1"/>
</dbReference>
<dbReference type="InterPro" id="IPR048739">
    <property type="entry name" value="CEP104_N"/>
</dbReference>
<keyword evidence="1" id="KW-0175">Coiled coil</keyword>
<dbReference type="PANTHER" id="PTHR13371:SF0">
    <property type="entry name" value="CENTROSOMAL PROTEIN OF 104 KDA"/>
    <property type="match status" value="1"/>
</dbReference>